<dbReference type="Pfam" id="PF05918">
    <property type="entry name" value="API5"/>
    <property type="match status" value="1"/>
</dbReference>
<organism evidence="2 3">
    <name type="scientific">Pristionchus fissidentatus</name>
    <dbReference type="NCBI Taxonomy" id="1538716"/>
    <lineage>
        <taxon>Eukaryota</taxon>
        <taxon>Metazoa</taxon>
        <taxon>Ecdysozoa</taxon>
        <taxon>Nematoda</taxon>
        <taxon>Chromadorea</taxon>
        <taxon>Rhabditida</taxon>
        <taxon>Rhabditina</taxon>
        <taxon>Diplogasteromorpha</taxon>
        <taxon>Diplogasteroidea</taxon>
        <taxon>Neodiplogasteridae</taxon>
        <taxon>Pristionchus</taxon>
    </lineage>
</organism>
<dbReference type="PANTHER" id="PTHR12758">
    <property type="entry name" value="APOPTOSIS INHIBITOR 5-RELATED"/>
    <property type="match status" value="1"/>
</dbReference>
<dbReference type="GO" id="GO:0003723">
    <property type="term" value="F:RNA binding"/>
    <property type="evidence" value="ECO:0007669"/>
    <property type="project" value="TreeGrafter"/>
</dbReference>
<comment type="caution">
    <text evidence="2">The sequence shown here is derived from an EMBL/GenBank/DDBJ whole genome shotgun (WGS) entry which is preliminary data.</text>
</comment>
<evidence type="ECO:0000313" key="2">
    <source>
        <dbReference type="EMBL" id="GMT36061.1"/>
    </source>
</evidence>
<protein>
    <submittedName>
        <fullName evidence="2">Uncharacterized protein</fullName>
    </submittedName>
</protein>
<feature type="non-terminal residue" evidence="2">
    <location>
        <position position="1"/>
    </location>
</feature>
<evidence type="ECO:0000313" key="3">
    <source>
        <dbReference type="Proteomes" id="UP001432322"/>
    </source>
</evidence>
<evidence type="ECO:0000256" key="1">
    <source>
        <dbReference type="ARBA" id="ARBA00022703"/>
    </source>
</evidence>
<reference evidence="2" key="1">
    <citation type="submission" date="2023-10" db="EMBL/GenBank/DDBJ databases">
        <title>Genome assembly of Pristionchus species.</title>
        <authorList>
            <person name="Yoshida K."/>
            <person name="Sommer R.J."/>
        </authorList>
    </citation>
    <scope>NUCLEOTIDE SEQUENCE</scope>
    <source>
        <strain evidence="2">RS5133</strain>
    </source>
</reference>
<dbReference type="Proteomes" id="UP001432322">
    <property type="component" value="Unassembled WGS sequence"/>
</dbReference>
<proteinExistence type="predicted"/>
<dbReference type="GO" id="GO:0043066">
    <property type="term" value="P:negative regulation of apoptotic process"/>
    <property type="evidence" value="ECO:0007669"/>
    <property type="project" value="TreeGrafter"/>
</dbReference>
<name>A0AAV5WUR6_9BILA</name>
<gene>
    <name evidence="2" type="ORF">PFISCL1PPCAC_27358</name>
</gene>
<keyword evidence="1" id="KW-0053">Apoptosis</keyword>
<accession>A0AAV5WUR6</accession>
<dbReference type="AlphaFoldDB" id="A0AAV5WUR6"/>
<dbReference type="EMBL" id="BTSY01000007">
    <property type="protein sequence ID" value="GMT36061.1"/>
    <property type="molecule type" value="Genomic_DNA"/>
</dbReference>
<dbReference type="PANTHER" id="PTHR12758:SF19">
    <property type="entry name" value="APOPTOSIS INHIBITOR 5"/>
    <property type="match status" value="1"/>
</dbReference>
<sequence length="519" mass="59727">SLPLCYPSLLSTLSTLSLFDRWSYLRHMFPSSSTARSHSVPNIEEEDPKLSVTSIPDIFNTASLLERKIYQTEPRFQFLIEAAKNGTERCQILAVKFMLAFYDLFPSKQLDAAKVALTLMNVNEENLRLTLIKDLHVIGNLPGFTKPVIEVLLQCTMSHMEEEKMLAYDSLVQFLHGHWLEVAACVRELLNKEHNNTKNRKLVLEFLNDRMRIIPLSMYKSKEVTDILEIIFKEEFARANLTYVDSLFMYLGNSFLMDNFEKQQSIAAHFIDSLVLPSYVPLYVDEPTTTTAKTPSLNAELDALLVNLTIVHQMTTVLHAKLESVNQWFGFFIANIDDIFQLPFERQCRALRAFAQFSVACSTTLPDEHVDALFDIVQALVPSFEMGDEDSTNLPKIDLHKLEPCCIALYNLRHLPYVGEKMENINDEFRKRMRFLVRYCQLKSTEYKRTVEELGEIPMRKEMNALVAAATSVGLFAIEILKPADTWDMKPRASWKSCWITRVTPRNPKKMKYPVKLPV</sequence>
<dbReference type="GO" id="GO:0006915">
    <property type="term" value="P:apoptotic process"/>
    <property type="evidence" value="ECO:0007669"/>
    <property type="project" value="UniProtKB-KW"/>
</dbReference>
<dbReference type="InterPro" id="IPR008383">
    <property type="entry name" value="API5"/>
</dbReference>
<keyword evidence="3" id="KW-1185">Reference proteome</keyword>
<dbReference type="GO" id="GO:0005634">
    <property type="term" value="C:nucleus"/>
    <property type="evidence" value="ECO:0007669"/>
    <property type="project" value="TreeGrafter"/>
</dbReference>